<comment type="caution">
    <text evidence="2">The sequence shown here is derived from an EMBL/GenBank/DDBJ whole genome shotgun (WGS) entry which is preliminary data.</text>
</comment>
<organism evidence="2 3">
    <name type="scientific">Rubroshorea leprosula</name>
    <dbReference type="NCBI Taxonomy" id="152421"/>
    <lineage>
        <taxon>Eukaryota</taxon>
        <taxon>Viridiplantae</taxon>
        <taxon>Streptophyta</taxon>
        <taxon>Embryophyta</taxon>
        <taxon>Tracheophyta</taxon>
        <taxon>Spermatophyta</taxon>
        <taxon>Magnoliopsida</taxon>
        <taxon>eudicotyledons</taxon>
        <taxon>Gunneridae</taxon>
        <taxon>Pentapetalae</taxon>
        <taxon>rosids</taxon>
        <taxon>malvids</taxon>
        <taxon>Malvales</taxon>
        <taxon>Dipterocarpaceae</taxon>
        <taxon>Rubroshorea</taxon>
    </lineage>
</organism>
<feature type="region of interest" description="Disordered" evidence="1">
    <location>
        <begin position="251"/>
        <end position="278"/>
    </location>
</feature>
<protein>
    <submittedName>
        <fullName evidence="2">Uncharacterized protein</fullName>
    </submittedName>
</protein>
<evidence type="ECO:0000313" key="3">
    <source>
        <dbReference type="Proteomes" id="UP001054252"/>
    </source>
</evidence>
<evidence type="ECO:0000313" key="2">
    <source>
        <dbReference type="EMBL" id="GKU86972.1"/>
    </source>
</evidence>
<feature type="compositionally biased region" description="Basic and acidic residues" evidence="1">
    <location>
        <begin position="66"/>
        <end position="76"/>
    </location>
</feature>
<keyword evidence="3" id="KW-1185">Reference proteome</keyword>
<name>A0AAV5HMJ3_9ROSI</name>
<accession>A0AAV5HMJ3</accession>
<gene>
    <name evidence="2" type="ORF">SLEP1_g1435</name>
</gene>
<feature type="region of interest" description="Disordered" evidence="1">
    <location>
        <begin position="55"/>
        <end position="81"/>
    </location>
</feature>
<reference evidence="2 3" key="1">
    <citation type="journal article" date="2021" name="Commun. Biol.">
        <title>The genome of Shorea leprosula (Dipterocarpaceae) highlights the ecological relevance of drought in aseasonal tropical rainforests.</title>
        <authorList>
            <person name="Ng K.K.S."/>
            <person name="Kobayashi M.J."/>
            <person name="Fawcett J.A."/>
            <person name="Hatakeyama M."/>
            <person name="Paape T."/>
            <person name="Ng C.H."/>
            <person name="Ang C.C."/>
            <person name="Tnah L.H."/>
            <person name="Lee C.T."/>
            <person name="Nishiyama T."/>
            <person name="Sese J."/>
            <person name="O'Brien M.J."/>
            <person name="Copetti D."/>
            <person name="Mohd Noor M.I."/>
            <person name="Ong R.C."/>
            <person name="Putra M."/>
            <person name="Sireger I.Z."/>
            <person name="Indrioko S."/>
            <person name="Kosugi Y."/>
            <person name="Izuno A."/>
            <person name="Isagi Y."/>
            <person name="Lee S.L."/>
            <person name="Shimizu K.K."/>
        </authorList>
    </citation>
    <scope>NUCLEOTIDE SEQUENCE [LARGE SCALE GENOMIC DNA]</scope>
    <source>
        <strain evidence="2">214</strain>
    </source>
</reference>
<dbReference type="AlphaFoldDB" id="A0AAV5HMJ3"/>
<feature type="region of interest" description="Disordered" evidence="1">
    <location>
        <begin position="29"/>
        <end position="48"/>
    </location>
</feature>
<proteinExistence type="predicted"/>
<dbReference type="Proteomes" id="UP001054252">
    <property type="component" value="Unassembled WGS sequence"/>
</dbReference>
<evidence type="ECO:0000256" key="1">
    <source>
        <dbReference type="SAM" id="MobiDB-lite"/>
    </source>
</evidence>
<dbReference type="EMBL" id="BPVZ01000001">
    <property type="protein sequence ID" value="GKU86972.1"/>
    <property type="molecule type" value="Genomic_DNA"/>
</dbReference>
<sequence length="278" mass="31942">MVRDENKWEALLSWADEVEKEEEVAAAAAVGTATSQQKQKSDPFAFARPREGKTKGFAFHGSNGFHRHESKNERLNKRSKSPLGAMRLTETRQNTPKGLKEKLREDIEHGFRRVPVSPVVLVPPVRYPPKFVGGRLYDNWASMSTLRPVGQQSKSLNESDFEHQNIESLNPEKENSFPGYHQLKGRTFHNAGIKSVERRNGRMKSELCQAREAQQKHRLMQKSASQANQVNVDSVLMREKFRGRKMVDLPLKSEDKRWQSAKKGEVRNRRDDYAENTM</sequence>